<keyword evidence="1" id="KW-0813">Transport</keyword>
<dbReference type="PANTHER" id="PTHR12616:SF1">
    <property type="entry name" value="VACUOLAR PROTEIN SORTING-ASSOCIATED PROTEIN 41 HOMOLOG"/>
    <property type="match status" value="1"/>
</dbReference>
<dbReference type="eggNOG" id="KOG2066">
    <property type="taxonomic scope" value="Eukaryota"/>
</dbReference>
<evidence type="ECO:0000256" key="8">
    <source>
        <dbReference type="PROSITE-ProRule" id="PRU01006"/>
    </source>
</evidence>
<dbReference type="GO" id="GO:0009267">
    <property type="term" value="P:cellular response to starvation"/>
    <property type="evidence" value="ECO:0000318"/>
    <property type="project" value="GO_Central"/>
</dbReference>
<evidence type="ECO:0000256" key="5">
    <source>
        <dbReference type="ARBA" id="ARBA00022927"/>
    </source>
</evidence>
<keyword evidence="3 6" id="KW-0863">Zinc-finger</keyword>
<dbReference type="GeneID" id="5892322"/>
<evidence type="ECO:0000256" key="1">
    <source>
        <dbReference type="ARBA" id="ARBA00022448"/>
    </source>
</evidence>
<keyword evidence="7" id="KW-0853">WD repeat</keyword>
<keyword evidence="2" id="KW-0479">Metal-binding</keyword>
<dbReference type="SMART" id="SM00299">
    <property type="entry name" value="CLH"/>
    <property type="match status" value="1"/>
</dbReference>
<keyword evidence="4" id="KW-0862">Zinc</keyword>
<feature type="domain" description="RING-type" evidence="9">
    <location>
        <begin position="867"/>
        <end position="927"/>
    </location>
</feature>
<evidence type="ECO:0000256" key="6">
    <source>
        <dbReference type="PROSITE-ProRule" id="PRU00175"/>
    </source>
</evidence>
<feature type="repeat" description="WD" evidence="7">
    <location>
        <begin position="133"/>
        <end position="174"/>
    </location>
</feature>
<dbReference type="STRING" id="81824.A9V391"/>
<keyword evidence="11" id="KW-1185">Reference proteome</keyword>
<dbReference type="PROSITE" id="PS50082">
    <property type="entry name" value="WD_REPEATS_2"/>
    <property type="match status" value="1"/>
</dbReference>
<dbReference type="GO" id="GO:0008270">
    <property type="term" value="F:zinc ion binding"/>
    <property type="evidence" value="ECO:0007669"/>
    <property type="project" value="UniProtKB-KW"/>
</dbReference>
<accession>A9V391</accession>
<dbReference type="InParanoid" id="A9V391"/>
<dbReference type="GO" id="GO:0030897">
    <property type="term" value="C:HOPS complex"/>
    <property type="evidence" value="ECO:0000318"/>
    <property type="project" value="GO_Central"/>
</dbReference>
<dbReference type="InterPro" id="IPR036322">
    <property type="entry name" value="WD40_repeat_dom_sf"/>
</dbReference>
<dbReference type="PROSITE" id="PS50236">
    <property type="entry name" value="CHCR"/>
    <property type="match status" value="1"/>
</dbReference>
<evidence type="ECO:0000313" key="10">
    <source>
        <dbReference type="EMBL" id="EDQ88148.1"/>
    </source>
</evidence>
<dbReference type="Gene3D" id="1.25.40.10">
    <property type="entry name" value="Tetratricopeptide repeat domain"/>
    <property type="match status" value="1"/>
</dbReference>
<dbReference type="KEGG" id="mbr:MONBRDRAFT_26746"/>
<dbReference type="GO" id="GO:0034058">
    <property type="term" value="P:endosomal vesicle fusion"/>
    <property type="evidence" value="ECO:0000318"/>
    <property type="project" value="GO_Central"/>
</dbReference>
<evidence type="ECO:0000256" key="7">
    <source>
        <dbReference type="PROSITE-ProRule" id="PRU00221"/>
    </source>
</evidence>
<dbReference type="InterPro" id="IPR057780">
    <property type="entry name" value="Beta-prop_Vps41"/>
</dbReference>
<reference evidence="10 11" key="1">
    <citation type="journal article" date="2008" name="Nature">
        <title>The genome of the choanoflagellate Monosiga brevicollis and the origin of metazoans.</title>
        <authorList>
            <consortium name="JGI Sequencing"/>
            <person name="King N."/>
            <person name="Westbrook M.J."/>
            <person name="Young S.L."/>
            <person name="Kuo A."/>
            <person name="Abedin M."/>
            <person name="Chapman J."/>
            <person name="Fairclough S."/>
            <person name="Hellsten U."/>
            <person name="Isogai Y."/>
            <person name="Letunic I."/>
            <person name="Marr M."/>
            <person name="Pincus D."/>
            <person name="Putnam N."/>
            <person name="Rokas A."/>
            <person name="Wright K.J."/>
            <person name="Zuzow R."/>
            <person name="Dirks W."/>
            <person name="Good M."/>
            <person name="Goodstein D."/>
            <person name="Lemons D."/>
            <person name="Li W."/>
            <person name="Lyons J.B."/>
            <person name="Morris A."/>
            <person name="Nichols S."/>
            <person name="Richter D.J."/>
            <person name="Salamov A."/>
            <person name="Bork P."/>
            <person name="Lim W.A."/>
            <person name="Manning G."/>
            <person name="Miller W.T."/>
            <person name="McGinnis W."/>
            <person name="Shapiro H."/>
            <person name="Tjian R."/>
            <person name="Grigoriev I.V."/>
            <person name="Rokhsar D."/>
        </authorList>
    </citation>
    <scope>NUCLEOTIDE SEQUENCE [LARGE SCALE GENOMIC DNA]</scope>
    <source>
        <strain evidence="11">MX1 / ATCC 50154</strain>
    </source>
</reference>
<dbReference type="InterPro" id="IPR000547">
    <property type="entry name" value="Clathrin_H-chain/VPS_repeat"/>
</dbReference>
<name>A9V391_MONBE</name>
<dbReference type="SUPFAM" id="SSF57850">
    <property type="entry name" value="RING/U-box"/>
    <property type="match status" value="1"/>
</dbReference>
<dbReference type="SUPFAM" id="SSF50978">
    <property type="entry name" value="WD40 repeat-like"/>
    <property type="match status" value="1"/>
</dbReference>
<dbReference type="InterPro" id="IPR001841">
    <property type="entry name" value="Znf_RING"/>
</dbReference>
<gene>
    <name evidence="10" type="ORF">MONBRDRAFT_26746</name>
</gene>
<dbReference type="RefSeq" id="XP_001747224.1">
    <property type="nucleotide sequence ID" value="XM_001747172.1"/>
</dbReference>
<proteinExistence type="predicted"/>
<evidence type="ECO:0000256" key="4">
    <source>
        <dbReference type="ARBA" id="ARBA00022833"/>
    </source>
</evidence>
<dbReference type="GO" id="GO:0016236">
    <property type="term" value="P:macroautophagy"/>
    <property type="evidence" value="ECO:0000318"/>
    <property type="project" value="GO_Central"/>
</dbReference>
<evidence type="ECO:0000313" key="11">
    <source>
        <dbReference type="Proteomes" id="UP000001357"/>
    </source>
</evidence>
<evidence type="ECO:0000256" key="2">
    <source>
        <dbReference type="ARBA" id="ARBA00022723"/>
    </source>
</evidence>
<dbReference type="PROSITE" id="PS50089">
    <property type="entry name" value="ZF_RING_2"/>
    <property type="match status" value="1"/>
</dbReference>
<evidence type="ECO:0000259" key="9">
    <source>
        <dbReference type="PROSITE" id="PS50089"/>
    </source>
</evidence>
<dbReference type="PROSITE" id="PS00518">
    <property type="entry name" value="ZF_RING_1"/>
    <property type="match status" value="1"/>
</dbReference>
<dbReference type="InterPro" id="IPR015943">
    <property type="entry name" value="WD40/YVTN_repeat-like_dom_sf"/>
</dbReference>
<dbReference type="Proteomes" id="UP000001357">
    <property type="component" value="Unassembled WGS sequence"/>
</dbReference>
<feature type="repeat" description="CHCR" evidence="8">
    <location>
        <begin position="631"/>
        <end position="784"/>
    </location>
</feature>
<dbReference type="InterPro" id="IPR013083">
    <property type="entry name" value="Znf_RING/FYVE/PHD"/>
</dbReference>
<dbReference type="InterPro" id="IPR001680">
    <property type="entry name" value="WD40_rpt"/>
</dbReference>
<dbReference type="FunCoup" id="A9V391">
    <property type="interactions" value="736"/>
</dbReference>
<sequence length="944" mass="107320">MRYVRYLLQLLCETSVAVQADTHTDVLEFVCFSGAGADLAARKGALGSIGTPAPWLPEDEEPKLKFVTLTRAHDPTALVPSRKGPADLDSVHKILQNCVATCMAVTEKFLVLGTDLGTLHVLDSDNGVEINRFEQHSERITSISIDIEGEFVASAADDGKVVIRNLYDDHQVSTFAFDRPVKSVAIDPEYKRHKKNVFVTGGLAGQLVYHEEKTLRLFGRSTTEKVLHMGEGPIRAIKWRSRFIAWSNDVGVKVYDTENNCRISYVDRPANSPRPDMYRCNLSFKDDYTLIIGWADYVTIGKIMPTNKPITAASVLPVAQRQPDKPAYYMQLLTRIQTDYWIAGVAPYGEDLILLAYLDKEEDVNGRTVVQGDEPEIRIMSVGAEEISDECLPMDGHEMYRSTDYWLEGIIEEQQYYIVSPKDIIVAKQRTWDDHIDWQIGLGNFDEAFRMAKEHARLLSRHSPSSVGLKHLLPYLFDTVKDYAKAASIAAELYGHDVKLWEDGIETFLRKQALSHLVFLIPTDAPRLSQTAYERTLAELLEQDPEAFCKILGTWDAALYDNKKMLQKLEAQCAIDQSSVPLAKALAAIYVTAKRFKDALTIYFRLRQKEAFDIINRFSLYTSVKGNLVALMEMDEKQTLELLIEHREEITLEAIVGELQQYPKLQLTFLERYMAVDKDAAGRFGKRYVELTAMHAPEKLMRVLQTSPGVPWKEATEICRQGQHWREYAVCLNKCGKSKDAIEVLVSQLGAIQDAIEMVVQDRDDSQWDLLIDLVLASKKPKLVKQLIDEAGAHIDPSRILTRTELRNMKIPDLKNSLVRILEAYNLQIELLRGCCDIFQTDCMNLLLKLNKLQKAAQIIRPEEMECSQCSKKVSAMAGRPDERVFIFNCQHVYCSPCLEQRMQDQNSRQSRSEASEDYQNYCPLCRRSQLETTKGRGRASRRR</sequence>
<dbReference type="Pfam" id="PF14634">
    <property type="entry name" value="zf-RING_5"/>
    <property type="match status" value="1"/>
</dbReference>
<dbReference type="OMA" id="PQLVWQD"/>
<keyword evidence="5" id="KW-0653">Protein transport</keyword>
<dbReference type="SMART" id="SM00184">
    <property type="entry name" value="RING"/>
    <property type="match status" value="1"/>
</dbReference>
<dbReference type="AlphaFoldDB" id="A9V391"/>
<dbReference type="PANTHER" id="PTHR12616">
    <property type="entry name" value="VACUOLAR PROTEIN SORTING VPS41"/>
    <property type="match status" value="1"/>
</dbReference>
<dbReference type="Pfam" id="PF23556">
    <property type="entry name" value="TPR_Vps41"/>
    <property type="match status" value="1"/>
</dbReference>
<dbReference type="GO" id="GO:0006623">
    <property type="term" value="P:protein targeting to vacuole"/>
    <property type="evidence" value="ECO:0000318"/>
    <property type="project" value="GO_Central"/>
</dbReference>
<dbReference type="GO" id="GO:0005770">
    <property type="term" value="C:late endosome"/>
    <property type="evidence" value="ECO:0000318"/>
    <property type="project" value="GO_Central"/>
</dbReference>
<dbReference type="InterPro" id="IPR011990">
    <property type="entry name" value="TPR-like_helical_dom_sf"/>
</dbReference>
<dbReference type="EMBL" id="CH991556">
    <property type="protein sequence ID" value="EDQ88148.1"/>
    <property type="molecule type" value="Genomic_DNA"/>
</dbReference>
<organism evidence="10 11">
    <name type="scientific">Monosiga brevicollis</name>
    <name type="common">Choanoflagellate</name>
    <dbReference type="NCBI Taxonomy" id="81824"/>
    <lineage>
        <taxon>Eukaryota</taxon>
        <taxon>Choanoflagellata</taxon>
        <taxon>Craspedida</taxon>
        <taxon>Salpingoecidae</taxon>
        <taxon>Monosiga</taxon>
    </lineage>
</organism>
<dbReference type="FunFam" id="2.130.10.10:FF:003355">
    <property type="entry name" value="Vacuolar assembly protein vps41, putative"/>
    <property type="match status" value="1"/>
</dbReference>
<dbReference type="Gene3D" id="2.130.10.10">
    <property type="entry name" value="YVTN repeat-like/Quinoprotein amine dehydrogenase"/>
    <property type="match status" value="1"/>
</dbReference>
<dbReference type="InterPro" id="IPR045111">
    <property type="entry name" value="Vps41/Vps8"/>
</dbReference>
<evidence type="ECO:0000256" key="3">
    <source>
        <dbReference type="ARBA" id="ARBA00022771"/>
    </source>
</evidence>
<dbReference type="SMART" id="SM00320">
    <property type="entry name" value="WD40"/>
    <property type="match status" value="2"/>
</dbReference>
<dbReference type="Gene3D" id="3.30.40.10">
    <property type="entry name" value="Zinc/RING finger domain, C3HC4 (zinc finger)"/>
    <property type="match status" value="1"/>
</dbReference>
<protein>
    <recommendedName>
        <fullName evidence="9">RING-type domain-containing protein</fullName>
    </recommendedName>
</protein>
<dbReference type="Pfam" id="PF23411">
    <property type="entry name" value="Beta-prop_Vps41"/>
    <property type="match status" value="1"/>
</dbReference>
<dbReference type="InterPro" id="IPR017907">
    <property type="entry name" value="Znf_RING_CS"/>
</dbReference>